<dbReference type="InParanoid" id="L5KKI8"/>
<feature type="region of interest" description="Disordered" evidence="1">
    <location>
        <begin position="118"/>
        <end position="139"/>
    </location>
</feature>
<dbReference type="EMBL" id="KB030668">
    <property type="protein sequence ID" value="ELK11847.1"/>
    <property type="molecule type" value="Genomic_DNA"/>
</dbReference>
<sequence length="169" mass="17571">MMGDRDSTRTGTGTGSAEARLVPSVGQEEGNGGVERQGARTEVGLLHASANKTLKLSRHGEWAGPDTQDAGAGAASTLSCSYGAEEQAWLWRTEVVAAIATICTLTLQSHKGGASPARQQATVCGPSAEIPTPPQTRREHRASHAVSETVSLYVKHELGLPLSALTLTA</sequence>
<name>L5KKI8_PTEAL</name>
<evidence type="ECO:0000313" key="2">
    <source>
        <dbReference type="EMBL" id="ELK11847.1"/>
    </source>
</evidence>
<evidence type="ECO:0000313" key="3">
    <source>
        <dbReference type="Proteomes" id="UP000010552"/>
    </source>
</evidence>
<reference evidence="3" key="1">
    <citation type="journal article" date="2013" name="Science">
        <title>Comparative analysis of bat genomes provides insight into the evolution of flight and immunity.</title>
        <authorList>
            <person name="Zhang G."/>
            <person name="Cowled C."/>
            <person name="Shi Z."/>
            <person name="Huang Z."/>
            <person name="Bishop-Lilly K.A."/>
            <person name="Fang X."/>
            <person name="Wynne J.W."/>
            <person name="Xiong Z."/>
            <person name="Baker M.L."/>
            <person name="Zhao W."/>
            <person name="Tachedjian M."/>
            <person name="Zhu Y."/>
            <person name="Zhou P."/>
            <person name="Jiang X."/>
            <person name="Ng J."/>
            <person name="Yang L."/>
            <person name="Wu L."/>
            <person name="Xiao J."/>
            <person name="Feng Y."/>
            <person name="Chen Y."/>
            <person name="Sun X."/>
            <person name="Zhang Y."/>
            <person name="Marsh G.A."/>
            <person name="Crameri G."/>
            <person name="Broder C.C."/>
            <person name="Frey K.G."/>
            <person name="Wang L.F."/>
            <person name="Wang J."/>
        </authorList>
    </citation>
    <scope>NUCLEOTIDE SEQUENCE [LARGE SCALE GENOMIC DNA]</scope>
</reference>
<feature type="region of interest" description="Disordered" evidence="1">
    <location>
        <begin position="1"/>
        <end position="41"/>
    </location>
</feature>
<gene>
    <name evidence="2" type="ORF">PAL_GLEAN10009017</name>
</gene>
<proteinExistence type="predicted"/>
<dbReference type="Proteomes" id="UP000010552">
    <property type="component" value="Unassembled WGS sequence"/>
</dbReference>
<evidence type="ECO:0000256" key="1">
    <source>
        <dbReference type="SAM" id="MobiDB-lite"/>
    </source>
</evidence>
<dbReference type="AlphaFoldDB" id="L5KKI8"/>
<organism evidence="2 3">
    <name type="scientific">Pteropus alecto</name>
    <name type="common">Black flying fox</name>
    <dbReference type="NCBI Taxonomy" id="9402"/>
    <lineage>
        <taxon>Eukaryota</taxon>
        <taxon>Metazoa</taxon>
        <taxon>Chordata</taxon>
        <taxon>Craniata</taxon>
        <taxon>Vertebrata</taxon>
        <taxon>Euteleostomi</taxon>
        <taxon>Mammalia</taxon>
        <taxon>Eutheria</taxon>
        <taxon>Laurasiatheria</taxon>
        <taxon>Chiroptera</taxon>
        <taxon>Yinpterochiroptera</taxon>
        <taxon>Pteropodoidea</taxon>
        <taxon>Pteropodidae</taxon>
        <taxon>Pteropodinae</taxon>
        <taxon>Pteropus</taxon>
    </lineage>
</organism>
<accession>L5KKI8</accession>
<protein>
    <submittedName>
        <fullName evidence="2">Uncharacterized protein</fullName>
    </submittedName>
</protein>
<keyword evidence="3" id="KW-1185">Reference proteome</keyword>